<dbReference type="RefSeq" id="XP_025025423.1">
    <property type="nucleotide sequence ID" value="XM_025169655.1"/>
</dbReference>
<reference evidence="3" key="1">
    <citation type="submission" date="2025-08" db="UniProtKB">
        <authorList>
            <consortium name="RefSeq"/>
        </authorList>
    </citation>
    <scope>IDENTIFICATION</scope>
    <source>
        <tissue evidence="3">Liver</tissue>
    </source>
</reference>
<dbReference type="SUPFAM" id="SSF52058">
    <property type="entry name" value="L domain-like"/>
    <property type="match status" value="1"/>
</dbReference>
<keyword evidence="1" id="KW-0732">Signal</keyword>
<organism evidence="2 3">
    <name type="scientific">Python bivittatus</name>
    <name type="common">Burmese python</name>
    <name type="synonym">Python molurus bivittatus</name>
    <dbReference type="NCBI Taxonomy" id="176946"/>
    <lineage>
        <taxon>Eukaryota</taxon>
        <taxon>Metazoa</taxon>
        <taxon>Chordata</taxon>
        <taxon>Craniata</taxon>
        <taxon>Vertebrata</taxon>
        <taxon>Euteleostomi</taxon>
        <taxon>Lepidosauria</taxon>
        <taxon>Squamata</taxon>
        <taxon>Bifurcata</taxon>
        <taxon>Unidentata</taxon>
        <taxon>Episquamata</taxon>
        <taxon>Toxicofera</taxon>
        <taxon>Serpentes</taxon>
        <taxon>Henophidia</taxon>
        <taxon>Pythonidae</taxon>
        <taxon>Python</taxon>
    </lineage>
</organism>
<gene>
    <name evidence="3" type="primary">LOC112541214</name>
</gene>
<accession>A0A9F5IXG2</accession>
<keyword evidence="2" id="KW-1185">Reference proteome</keyword>
<protein>
    <submittedName>
        <fullName evidence="3">Adhesion G protein-coupled receptor A2-like</fullName>
    </submittedName>
</protein>
<feature type="chain" id="PRO_5039938761" evidence="1">
    <location>
        <begin position="22"/>
        <end position="99"/>
    </location>
</feature>
<feature type="non-terminal residue" evidence="3">
    <location>
        <position position="99"/>
    </location>
</feature>
<dbReference type="KEGG" id="pbi:112541214"/>
<dbReference type="OrthoDB" id="10031018at2759"/>
<evidence type="ECO:0000256" key="1">
    <source>
        <dbReference type="SAM" id="SignalP"/>
    </source>
</evidence>
<dbReference type="Proteomes" id="UP000695026">
    <property type="component" value="Unplaced"/>
</dbReference>
<feature type="signal peptide" evidence="1">
    <location>
        <begin position="1"/>
        <end position="21"/>
    </location>
</feature>
<dbReference type="Gene3D" id="3.80.10.10">
    <property type="entry name" value="Ribonuclease Inhibitor"/>
    <property type="match status" value="1"/>
</dbReference>
<evidence type="ECO:0000313" key="3">
    <source>
        <dbReference type="RefSeq" id="XP_025025423.1"/>
    </source>
</evidence>
<dbReference type="InterPro" id="IPR032675">
    <property type="entry name" value="LRR_dom_sf"/>
</dbReference>
<proteinExistence type="predicted"/>
<dbReference type="GeneID" id="112541214"/>
<sequence>MHGLCYSLCLVAAAAVGFSRANRNCPDLVVDSCLCTAERSKGPGRQTLRIKVVCSGGELAETLHPSLLPNRTVSLILSNNKILWLKNNSFIGLRSLERL</sequence>
<evidence type="ECO:0000313" key="2">
    <source>
        <dbReference type="Proteomes" id="UP000695026"/>
    </source>
</evidence>
<dbReference type="AlphaFoldDB" id="A0A9F5IXG2"/>
<name>A0A9F5IXG2_PYTBI</name>